<evidence type="ECO:0000259" key="4">
    <source>
        <dbReference type="Pfam" id="PF03816"/>
    </source>
</evidence>
<keyword evidence="3" id="KW-0472">Membrane</keyword>
<dbReference type="NCBIfam" id="TIGR00350">
    <property type="entry name" value="lytR_cpsA_psr"/>
    <property type="match status" value="1"/>
</dbReference>
<dbReference type="RefSeq" id="WP_151563446.1">
    <property type="nucleotide sequence ID" value="NZ_WBMT01000011.1"/>
</dbReference>
<dbReference type="InterPro" id="IPR004474">
    <property type="entry name" value="LytR_CpsA_psr"/>
</dbReference>
<comment type="similarity">
    <text evidence="1">Belongs to the LytR/CpsA/Psr (LCP) family.</text>
</comment>
<dbReference type="InterPro" id="IPR027381">
    <property type="entry name" value="LytR/CpsA/Psr_C"/>
</dbReference>
<dbReference type="PANTHER" id="PTHR33392:SF6">
    <property type="entry name" value="POLYISOPRENYL-TEICHOIC ACID--PEPTIDOGLYCAN TEICHOIC ACID TRANSFERASE TAGU"/>
    <property type="match status" value="1"/>
</dbReference>
<dbReference type="EMBL" id="WBMT01000011">
    <property type="protein sequence ID" value="KAB2346471.1"/>
    <property type="molecule type" value="Genomic_DNA"/>
</dbReference>
<dbReference type="InterPro" id="IPR050922">
    <property type="entry name" value="LytR/CpsA/Psr_CW_biosynth"/>
</dbReference>
<evidence type="ECO:0000256" key="3">
    <source>
        <dbReference type="SAM" id="Phobius"/>
    </source>
</evidence>
<evidence type="ECO:0000256" key="2">
    <source>
        <dbReference type="SAM" id="MobiDB-lite"/>
    </source>
</evidence>
<name>A0A6H9YL75_9ACTN</name>
<evidence type="ECO:0000313" key="7">
    <source>
        <dbReference type="Proteomes" id="UP000468735"/>
    </source>
</evidence>
<evidence type="ECO:0000256" key="1">
    <source>
        <dbReference type="ARBA" id="ARBA00006068"/>
    </source>
</evidence>
<proteinExistence type="inferred from homology"/>
<feature type="transmembrane region" description="Helical" evidence="3">
    <location>
        <begin position="12"/>
        <end position="37"/>
    </location>
</feature>
<keyword evidence="7" id="KW-1185">Reference proteome</keyword>
<dbReference type="AlphaFoldDB" id="A0A6H9YL75"/>
<gene>
    <name evidence="6" type="ORF">F8566_23730</name>
</gene>
<dbReference type="PANTHER" id="PTHR33392">
    <property type="entry name" value="POLYISOPRENYL-TEICHOIC ACID--PEPTIDOGLYCAN TEICHOIC ACID TRANSFERASE TAGU"/>
    <property type="match status" value="1"/>
</dbReference>
<keyword evidence="3" id="KW-1133">Transmembrane helix</keyword>
<dbReference type="Proteomes" id="UP000468735">
    <property type="component" value="Unassembled WGS sequence"/>
</dbReference>
<accession>A0A6H9YL75</accession>
<keyword evidence="3" id="KW-0812">Transmembrane</keyword>
<dbReference type="Gene3D" id="3.40.630.190">
    <property type="entry name" value="LCP protein"/>
    <property type="match status" value="1"/>
</dbReference>
<dbReference type="OrthoDB" id="3759589at2"/>
<evidence type="ECO:0000313" key="6">
    <source>
        <dbReference type="EMBL" id="KAB2346471.1"/>
    </source>
</evidence>
<sequence>MTTITSPRSRGRALAWVSIALAVTVVASTLGAYGYYWRIQNSIQHEDPNKLITGARPKKLNDALNILMIGSDTRAGANAQYGRSLRNKAPASDTMILLHLSPGGGQALGISFARDLMVPIPACKRKDGTVAPASSLAMLNEASGRAGPTCTMDTIEKLTRIKIDHFVQVDFVGFEKITSAVGGVPICLDEPVNDPRSGLRLPKGPHRVSGAQALAYVRARKEIGDGSDTQRIQRQQRFLASLAKQAMSGGVLTDPARLNALLTASAKSLTTDRDLTPSRMLKIAQGMRDLTAGKVRFVTVPDEPYAADRNRRQLAQPAATRFLNAVRNDEKITAPAAKPPPATSGQVRIRVLNGSGSEGQARLVADTLKERGLTVTKVGNLSRPAATTQIRYGTGGAAQAKALAVLMPGARAVAAATTPRDTVDVILGAGFRGIKTGGIPRQQGEHRASDDICEQDPG</sequence>
<organism evidence="6 7">
    <name type="scientific">Actinomadura rudentiformis</name>
    <dbReference type="NCBI Taxonomy" id="359158"/>
    <lineage>
        <taxon>Bacteria</taxon>
        <taxon>Bacillati</taxon>
        <taxon>Actinomycetota</taxon>
        <taxon>Actinomycetes</taxon>
        <taxon>Streptosporangiales</taxon>
        <taxon>Thermomonosporaceae</taxon>
        <taxon>Actinomadura</taxon>
    </lineage>
</organism>
<reference evidence="6 7" key="1">
    <citation type="submission" date="2019-09" db="EMBL/GenBank/DDBJ databases">
        <title>Actinomadura physcomitrii sp. nov., a novel actinomycete isolated from moss [Physcomitrium sphaericum (Ludw) Fuernr].</title>
        <authorList>
            <person name="Zhuang X."/>
            <person name="Liu C."/>
        </authorList>
    </citation>
    <scope>NUCLEOTIDE SEQUENCE [LARGE SCALE GENOMIC DNA]</scope>
    <source>
        <strain evidence="6 7">HMC1</strain>
    </source>
</reference>
<feature type="domain" description="Cell envelope-related transcriptional attenuator" evidence="4">
    <location>
        <begin position="92"/>
        <end position="246"/>
    </location>
</feature>
<comment type="caution">
    <text evidence="6">The sequence shown here is derived from an EMBL/GenBank/DDBJ whole genome shotgun (WGS) entry which is preliminary data.</text>
</comment>
<dbReference type="Pfam" id="PF13399">
    <property type="entry name" value="LytR_C"/>
    <property type="match status" value="1"/>
</dbReference>
<feature type="domain" description="LytR/CpsA/Psr regulator C-terminal" evidence="5">
    <location>
        <begin position="346"/>
        <end position="431"/>
    </location>
</feature>
<evidence type="ECO:0000259" key="5">
    <source>
        <dbReference type="Pfam" id="PF13399"/>
    </source>
</evidence>
<dbReference type="Gene3D" id="3.30.70.2390">
    <property type="match status" value="1"/>
</dbReference>
<protein>
    <submittedName>
        <fullName evidence="6">LytR family transcriptional regulator</fullName>
    </submittedName>
</protein>
<feature type="region of interest" description="Disordered" evidence="2">
    <location>
        <begin position="436"/>
        <end position="458"/>
    </location>
</feature>
<dbReference type="Pfam" id="PF03816">
    <property type="entry name" value="LytR_cpsA_psr"/>
    <property type="match status" value="1"/>
</dbReference>